<organism evidence="3 4">
    <name type="scientific">Coptis chinensis</name>
    <dbReference type="NCBI Taxonomy" id="261450"/>
    <lineage>
        <taxon>Eukaryota</taxon>
        <taxon>Viridiplantae</taxon>
        <taxon>Streptophyta</taxon>
        <taxon>Embryophyta</taxon>
        <taxon>Tracheophyta</taxon>
        <taxon>Spermatophyta</taxon>
        <taxon>Magnoliopsida</taxon>
        <taxon>Ranunculales</taxon>
        <taxon>Ranunculaceae</taxon>
        <taxon>Coptidoideae</taxon>
        <taxon>Coptis</taxon>
    </lineage>
</organism>
<feature type="region of interest" description="Disordered" evidence="2">
    <location>
        <begin position="146"/>
        <end position="181"/>
    </location>
</feature>
<gene>
    <name evidence="3" type="ORF">IFM89_015861</name>
</gene>
<feature type="region of interest" description="Disordered" evidence="2">
    <location>
        <begin position="1"/>
        <end position="42"/>
    </location>
</feature>
<feature type="coiled-coil region" evidence="1">
    <location>
        <begin position="372"/>
        <end position="422"/>
    </location>
</feature>
<accession>A0A835MBL5</accession>
<comment type="caution">
    <text evidence="3">The sequence shown here is derived from an EMBL/GenBank/DDBJ whole genome shotgun (WGS) entry which is preliminary data.</text>
</comment>
<dbReference type="Proteomes" id="UP000631114">
    <property type="component" value="Unassembled WGS sequence"/>
</dbReference>
<dbReference type="OrthoDB" id="1741802at2759"/>
<reference evidence="3 4" key="1">
    <citation type="submission" date="2020-10" db="EMBL/GenBank/DDBJ databases">
        <title>The Coptis chinensis genome and diversification of protoberbering-type alkaloids.</title>
        <authorList>
            <person name="Wang B."/>
            <person name="Shu S."/>
            <person name="Song C."/>
            <person name="Liu Y."/>
        </authorList>
    </citation>
    <scope>NUCLEOTIDE SEQUENCE [LARGE SCALE GENOMIC DNA]</scope>
    <source>
        <strain evidence="3">HL-2020</strain>
        <tissue evidence="3">Leaf</tissue>
    </source>
</reference>
<keyword evidence="1" id="KW-0175">Coiled coil</keyword>
<dbReference type="AlphaFoldDB" id="A0A835MBL5"/>
<evidence type="ECO:0000256" key="2">
    <source>
        <dbReference type="SAM" id="MobiDB-lite"/>
    </source>
</evidence>
<feature type="non-terminal residue" evidence="3">
    <location>
        <position position="1"/>
    </location>
</feature>
<dbReference type="EMBL" id="JADFTS010000002">
    <property type="protein sequence ID" value="KAF9621039.1"/>
    <property type="molecule type" value="Genomic_DNA"/>
</dbReference>
<feature type="compositionally biased region" description="Polar residues" evidence="2">
    <location>
        <begin position="264"/>
        <end position="288"/>
    </location>
</feature>
<name>A0A835MBL5_9MAGN</name>
<proteinExistence type="predicted"/>
<sequence>EAASTQRVISNELLAEGTGQGRMETSPSGRGKPTRKSYAAAAAKPKYGRSIDASSLPTPGMQGEYPTICLIEEEVDRGIQYCLKSLVGRLDLVKMDLNKVKALVIDKWALSGECLVTPLGKGYLMFKFDKEEDYTKSLGETEVVNSSQGERLRAKPMTRNQKKKWRKKNRTANEEAPNSEIHPLLVEEHEPRQQEAERAEKQVVGITLEPNPEVLGRSEPQVHRQEMIEVQMELNKGLNIEDGKERHNMEMDGNAENEQGDAYGTSQHNSPAERNTGPQEEQHFESPSTARIGCRAMGCDTRSSSDCGLEHQNSKALNIPFRFKQAWVQHENLREVVERSWKEPLHDAPIRKVVKKLKRLKIVLKEWSWRVFGNTKQHLKELEGELESILKEQEQDPFNSELQNQEIEKAMAIQALKDAEILTLRQKARVTDALEGERNSKYFHAITKMRLAKSQIVEIQDE</sequence>
<keyword evidence="4" id="KW-1185">Reference proteome</keyword>
<evidence type="ECO:0000313" key="4">
    <source>
        <dbReference type="Proteomes" id="UP000631114"/>
    </source>
</evidence>
<feature type="compositionally biased region" description="Basic residues" evidence="2">
    <location>
        <begin position="154"/>
        <end position="170"/>
    </location>
</feature>
<evidence type="ECO:0000256" key="1">
    <source>
        <dbReference type="SAM" id="Coils"/>
    </source>
</evidence>
<feature type="region of interest" description="Disordered" evidence="2">
    <location>
        <begin position="251"/>
        <end position="288"/>
    </location>
</feature>
<protein>
    <submittedName>
        <fullName evidence="3">Uncharacterized protein</fullName>
    </submittedName>
</protein>
<evidence type="ECO:0000313" key="3">
    <source>
        <dbReference type="EMBL" id="KAF9621039.1"/>
    </source>
</evidence>